<feature type="domain" description="DUF4145" evidence="1">
    <location>
        <begin position="142"/>
        <end position="221"/>
    </location>
</feature>
<evidence type="ECO:0000259" key="1">
    <source>
        <dbReference type="Pfam" id="PF13643"/>
    </source>
</evidence>
<dbReference type="KEGG" id="sdeo:D0436_18280"/>
<protein>
    <submittedName>
        <fullName evidence="2">DUF4145 domain-containing protein</fullName>
    </submittedName>
</protein>
<dbReference type="RefSeq" id="WP_208660025.1">
    <property type="nucleotide sequence ID" value="NZ_CP031775.2"/>
</dbReference>
<dbReference type="Pfam" id="PF13643">
    <property type="entry name" value="DUF4145"/>
    <property type="match status" value="1"/>
</dbReference>
<gene>
    <name evidence="2" type="ORF">D0436_18280</name>
</gene>
<dbReference type="InterPro" id="IPR025285">
    <property type="entry name" value="DUF4145"/>
</dbReference>
<sequence>MAESTKGIPSIEKTAFCCPHCGAYTTQNWSSLYSKSYKEDRRTPIIPNVSQKEEWEKDPQLEVEVKKMLVEWAEKMCVGKPFPDTQSESEYLRCHIQNINISECYNCKEITVWVHDQIVYPNTKIEILPNQDLPPHIVKLFEEAREIVGSSPKGAAALLRLSIQYLCKELGESGKDINRDIASLVTKGLNPLVQKALDVVRVIGNEAVHPGEINLDDNREMALQLFNVINLIADQMITHPKQVEAMYSQLPESKLEGIEQRDKKSIETSEKT</sequence>
<dbReference type="EMBL" id="CP031775">
    <property type="protein sequence ID" value="QDZ92244.1"/>
    <property type="molecule type" value="Genomic_DNA"/>
</dbReference>
<accession>A0A5B8R0L0</accession>
<evidence type="ECO:0000313" key="2">
    <source>
        <dbReference type="EMBL" id="QDZ92244.1"/>
    </source>
</evidence>
<organism evidence="2 3">
    <name type="scientific">Shewanella decolorationis</name>
    <dbReference type="NCBI Taxonomy" id="256839"/>
    <lineage>
        <taxon>Bacteria</taxon>
        <taxon>Pseudomonadati</taxon>
        <taxon>Pseudomonadota</taxon>
        <taxon>Gammaproteobacteria</taxon>
        <taxon>Alteromonadales</taxon>
        <taxon>Shewanellaceae</taxon>
        <taxon>Shewanella</taxon>
    </lineage>
</organism>
<reference evidence="2 3" key="1">
    <citation type="journal article" date="2019" name="Ecotoxicol. Environ. Saf.">
        <title>Microbial characterization of heavy metal resistant bacterial strains isolated from an electroplating wastewater treatment plant.</title>
        <authorList>
            <person name="Cai X."/>
            <person name="Zheng X."/>
            <person name="Zhang D."/>
            <person name="Iqbal W."/>
            <person name="Liu C."/>
            <person name="Yang B."/>
            <person name="Zhao X."/>
            <person name="Lu X."/>
            <person name="Mao Y."/>
        </authorList>
    </citation>
    <scope>NUCLEOTIDE SEQUENCE [LARGE SCALE GENOMIC DNA]</scope>
    <source>
        <strain evidence="2 3">Ni1-3</strain>
    </source>
</reference>
<name>A0A5B8R0L0_9GAMM</name>
<proteinExistence type="predicted"/>
<dbReference type="Proteomes" id="UP000321124">
    <property type="component" value="Chromosome"/>
</dbReference>
<evidence type="ECO:0000313" key="3">
    <source>
        <dbReference type="Proteomes" id="UP000321124"/>
    </source>
</evidence>
<dbReference type="AlphaFoldDB" id="A0A5B8R0L0"/>